<feature type="transmembrane region" description="Helical" evidence="2">
    <location>
        <begin position="72"/>
        <end position="94"/>
    </location>
</feature>
<name>A0A8S1QTP1_9CILI</name>
<keyword evidence="4" id="KW-1185">Reference proteome</keyword>
<keyword evidence="1" id="KW-0853">WD repeat</keyword>
<proteinExistence type="predicted"/>
<dbReference type="OrthoDB" id="312140at2759"/>
<feature type="transmembrane region" description="Helical" evidence="2">
    <location>
        <begin position="186"/>
        <end position="208"/>
    </location>
</feature>
<dbReference type="PANTHER" id="PTHR45333:SF1">
    <property type="entry name" value="CHROMOSOME UNDETERMINED SCAFFOLD_625, WHOLE GENOME SHOTGUN SEQUENCE"/>
    <property type="match status" value="1"/>
</dbReference>
<feature type="transmembrane region" description="Helical" evidence="2">
    <location>
        <begin position="115"/>
        <end position="136"/>
    </location>
</feature>
<keyword evidence="2" id="KW-0812">Transmembrane</keyword>
<dbReference type="PANTHER" id="PTHR45333">
    <property type="entry name" value="MEMBRANE PROTEIN-RELATED"/>
    <property type="match status" value="1"/>
</dbReference>
<gene>
    <name evidence="3" type="ORF">PSON_ATCC_30995.1.T1170189</name>
</gene>
<dbReference type="EMBL" id="CAJJDN010000117">
    <property type="protein sequence ID" value="CAD8118552.1"/>
    <property type="molecule type" value="Genomic_DNA"/>
</dbReference>
<sequence length="406" mass="48668">MILASVLSVCSDKSIRLWNFNTGQEKAQFQGYSNQVNSICFSPDGTLLASSSDDYSICLQEKVLVSMLLYRWYYMMVLHQHLVVQITLFCYGILRLEKKKLKWIVINIKFYQFASILKIQYQHIVMMILLSVYGMFRQDNEKLNYMVILVRQIHYASLPIVPHQHLVVEITLSFCGTLRQDKKPDWMVIVTQSAHYVLLLMVLPYHLVVKIARSVYGMLRLNNKFNPHEQIKKLLYYNLKPNYFKISLFQNFVFNQTIFKSPLIFLFSLFENQQYFKHKKPLISKDNFRIDQAEIQKHFLNKKEVFLWKIKREVDLNISICCFFFHKIINSSALCYIILNKVKIFYKYCLKSMNYYEYKFLLSLFQLRFRNFKLEKIIIEIIKSFKNQNSEYIQLRENQSNINKIL</sequence>
<protein>
    <submittedName>
        <fullName evidence="3">Uncharacterized protein</fullName>
    </submittedName>
</protein>
<evidence type="ECO:0000313" key="4">
    <source>
        <dbReference type="Proteomes" id="UP000692954"/>
    </source>
</evidence>
<comment type="caution">
    <text evidence="3">The sequence shown here is derived from an EMBL/GenBank/DDBJ whole genome shotgun (WGS) entry which is preliminary data.</text>
</comment>
<reference evidence="3" key="1">
    <citation type="submission" date="2021-01" db="EMBL/GenBank/DDBJ databases">
        <authorList>
            <consortium name="Genoscope - CEA"/>
            <person name="William W."/>
        </authorList>
    </citation>
    <scope>NUCLEOTIDE SEQUENCE</scope>
</reference>
<evidence type="ECO:0000256" key="2">
    <source>
        <dbReference type="SAM" id="Phobius"/>
    </source>
</evidence>
<dbReference type="AlphaFoldDB" id="A0A8S1QTP1"/>
<dbReference type="SMART" id="SM00320">
    <property type="entry name" value="WD40"/>
    <property type="match status" value="1"/>
</dbReference>
<dbReference type="Pfam" id="PF00400">
    <property type="entry name" value="WD40"/>
    <property type="match status" value="1"/>
</dbReference>
<dbReference type="InterPro" id="IPR001680">
    <property type="entry name" value="WD40_rpt"/>
</dbReference>
<evidence type="ECO:0000256" key="1">
    <source>
        <dbReference type="PROSITE-ProRule" id="PRU00221"/>
    </source>
</evidence>
<feature type="repeat" description="WD" evidence="1">
    <location>
        <begin position="29"/>
        <end position="57"/>
    </location>
</feature>
<accession>A0A8S1QTP1</accession>
<organism evidence="3 4">
    <name type="scientific">Paramecium sonneborni</name>
    <dbReference type="NCBI Taxonomy" id="65129"/>
    <lineage>
        <taxon>Eukaryota</taxon>
        <taxon>Sar</taxon>
        <taxon>Alveolata</taxon>
        <taxon>Ciliophora</taxon>
        <taxon>Intramacronucleata</taxon>
        <taxon>Oligohymenophorea</taxon>
        <taxon>Peniculida</taxon>
        <taxon>Parameciidae</taxon>
        <taxon>Paramecium</taxon>
    </lineage>
</organism>
<keyword evidence="2" id="KW-1133">Transmembrane helix</keyword>
<keyword evidence="2" id="KW-0472">Membrane</keyword>
<dbReference type="Proteomes" id="UP000692954">
    <property type="component" value="Unassembled WGS sequence"/>
</dbReference>
<evidence type="ECO:0000313" key="3">
    <source>
        <dbReference type="EMBL" id="CAD8118552.1"/>
    </source>
</evidence>
<dbReference type="PROSITE" id="PS50082">
    <property type="entry name" value="WD_REPEATS_2"/>
    <property type="match status" value="1"/>
</dbReference>